<keyword evidence="1" id="KW-0472">Membrane</keyword>
<keyword evidence="1" id="KW-0812">Transmembrane</keyword>
<dbReference type="EMBL" id="JAAGMK010000979">
    <property type="protein sequence ID" value="NEB89322.1"/>
    <property type="molecule type" value="Genomic_DNA"/>
</dbReference>
<feature type="transmembrane region" description="Helical" evidence="1">
    <location>
        <begin position="51"/>
        <end position="70"/>
    </location>
</feature>
<dbReference type="RefSeq" id="WP_203621667.1">
    <property type="nucleotide sequence ID" value="NZ_JAAGMK010000979.1"/>
</dbReference>
<dbReference type="AlphaFoldDB" id="A0A6G3T2W3"/>
<reference evidence="2" key="1">
    <citation type="submission" date="2020-01" db="EMBL/GenBank/DDBJ databases">
        <title>Insect and environment-associated Actinomycetes.</title>
        <authorList>
            <person name="Currrie C."/>
            <person name="Chevrette M."/>
            <person name="Carlson C."/>
            <person name="Stubbendieck R."/>
            <person name="Wendt-Pienkowski E."/>
        </authorList>
    </citation>
    <scope>NUCLEOTIDE SEQUENCE</scope>
    <source>
        <strain evidence="2">SID505</strain>
    </source>
</reference>
<accession>A0A6G3T2W3</accession>
<evidence type="ECO:0000256" key="1">
    <source>
        <dbReference type="SAM" id="Phobius"/>
    </source>
</evidence>
<feature type="transmembrane region" description="Helical" evidence="1">
    <location>
        <begin position="12"/>
        <end position="31"/>
    </location>
</feature>
<comment type="caution">
    <text evidence="2">The sequence shown here is derived from an EMBL/GenBank/DDBJ whole genome shotgun (WGS) entry which is preliminary data.</text>
</comment>
<organism evidence="2">
    <name type="scientific">Streptomyces anulatus</name>
    <name type="common">Streptomyces chrysomallus</name>
    <dbReference type="NCBI Taxonomy" id="1892"/>
    <lineage>
        <taxon>Bacteria</taxon>
        <taxon>Bacillati</taxon>
        <taxon>Actinomycetota</taxon>
        <taxon>Actinomycetes</taxon>
        <taxon>Kitasatosporales</taxon>
        <taxon>Streptomycetaceae</taxon>
        <taxon>Streptomyces</taxon>
    </lineage>
</organism>
<evidence type="ECO:0000313" key="2">
    <source>
        <dbReference type="EMBL" id="NEB89322.1"/>
    </source>
</evidence>
<name>A0A6G3T2W3_STRAQ</name>
<gene>
    <name evidence="2" type="ORF">G3I43_34985</name>
</gene>
<feature type="non-terminal residue" evidence="2">
    <location>
        <position position="1"/>
    </location>
</feature>
<sequence length="95" mass="9925">AARARSRRRIVATTTATVAAALTLAALLWWLPSTLGGTVETALLWLPDLGWGLVTAIGLALLLAAERTALAALDLRRQRGGAAATGRGPEKVARR</sequence>
<protein>
    <submittedName>
        <fullName evidence="2">Uncharacterized protein</fullName>
    </submittedName>
</protein>
<keyword evidence="1" id="KW-1133">Transmembrane helix</keyword>
<proteinExistence type="predicted"/>